<evidence type="ECO:0000259" key="2">
    <source>
        <dbReference type="PROSITE" id="PS51178"/>
    </source>
</evidence>
<dbReference type="GO" id="GO:0005975">
    <property type="term" value="P:carbohydrate metabolic process"/>
    <property type="evidence" value="ECO:0007669"/>
    <property type="project" value="UniProtKB-ARBA"/>
</dbReference>
<dbReference type="EMBL" id="PYYB01000002">
    <property type="protein sequence ID" value="PTL56584.1"/>
    <property type="molecule type" value="Genomic_DNA"/>
</dbReference>
<feature type="signal peptide" evidence="1">
    <location>
        <begin position="1"/>
        <end position="23"/>
    </location>
</feature>
<dbReference type="CDD" id="cd06577">
    <property type="entry name" value="PASTA_pknB"/>
    <property type="match status" value="1"/>
</dbReference>
<evidence type="ECO:0000313" key="4">
    <source>
        <dbReference type="Proteomes" id="UP000240739"/>
    </source>
</evidence>
<dbReference type="Gene3D" id="3.30.10.20">
    <property type="match status" value="1"/>
</dbReference>
<organism evidence="3 4">
    <name type="scientific">Paraconexibacter algicola</name>
    <dbReference type="NCBI Taxonomy" id="2133960"/>
    <lineage>
        <taxon>Bacteria</taxon>
        <taxon>Bacillati</taxon>
        <taxon>Actinomycetota</taxon>
        <taxon>Thermoleophilia</taxon>
        <taxon>Solirubrobacterales</taxon>
        <taxon>Paraconexibacteraceae</taxon>
        <taxon>Paraconexibacter</taxon>
    </lineage>
</organism>
<name>A0A2T4UFM0_9ACTN</name>
<dbReference type="OrthoDB" id="9762169at2"/>
<evidence type="ECO:0000256" key="1">
    <source>
        <dbReference type="SAM" id="SignalP"/>
    </source>
</evidence>
<accession>A0A2T4UFM0</accession>
<dbReference type="InterPro" id="IPR013783">
    <property type="entry name" value="Ig-like_fold"/>
</dbReference>
<keyword evidence="1" id="KW-0732">Signal</keyword>
<reference evidence="3 4" key="1">
    <citation type="submission" date="2018-03" db="EMBL/GenBank/DDBJ databases">
        <title>Aquarubrobacter algicola gen. nov., sp. nov., a novel actinobacterium isolated from shallow eutrophic lake during the end of cyanobacterial harmful algal blooms.</title>
        <authorList>
            <person name="Chun S.J."/>
        </authorList>
    </citation>
    <scope>NUCLEOTIDE SEQUENCE [LARGE SCALE GENOMIC DNA]</scope>
    <source>
        <strain evidence="3 4">Seoho-28</strain>
    </source>
</reference>
<comment type="caution">
    <text evidence="3">The sequence shown here is derived from an EMBL/GenBank/DDBJ whole genome shotgun (WGS) entry which is preliminary data.</text>
</comment>
<dbReference type="RefSeq" id="WP_107570303.1">
    <property type="nucleotide sequence ID" value="NZ_PYYB01000002.1"/>
</dbReference>
<dbReference type="PROSITE" id="PS51178">
    <property type="entry name" value="PASTA"/>
    <property type="match status" value="1"/>
</dbReference>
<gene>
    <name evidence="3" type="ORF">C7Y72_16685</name>
</gene>
<sequence length="623" mass="63337">MRTTLSRSALAALALSLGLPALAHGAVTATTITSPTGDVRALTLAGTPASFQRAVTGTATAADGDKVDVRCYGSDTNELLAADLVVAGGAFSGTLDLTPIDDDGFPCTARAVPDGDASPGDIGRFAGPRMFISHFAAPAQAGMATPVNGGGTAFIDTYGAYAGPRGTGFSYEPDDDALYELSPVNPTTLFATYEFGGYYPFDTAADIDDRNAANTGSALTVDGHNGYLAPNIPILNYDGMAGSELPTGVASITANASLDAAGTLTMTESYPVYRCADAGGTPNDTHPVTTASCPRTVSAGVRLDRVKRFTNDGASVVLADTFVSTDGAAHDVGLEVDEDNSVSDYVETKAPGDLAFTIRGFGDVLTYTSAPATLLTRDSQYPESSYVGAGARTALEQPVRTTWEDDDESFTLQRIAVPAGASATRTTVYAVSLSSTAAESGANALEDQQGAPTIAIASPAAGSTTTSNVAIVAGTARDNKAVASVKVNGQSVPVASDGSWVAPIALQPGANAIAAVVADGAGNTNQAVSSITYTPPATPQQVQAASVKTCRIPAITRGSTVTSASTKLKKAGCKVATKRRSITSKTKKGRVLSTSPAAGTTILADNPVTLTTSKGRAAKRTKR</sequence>
<keyword evidence="4" id="KW-1185">Reference proteome</keyword>
<dbReference type="Pfam" id="PF03793">
    <property type="entry name" value="PASTA"/>
    <property type="match status" value="1"/>
</dbReference>
<evidence type="ECO:0000313" key="3">
    <source>
        <dbReference type="EMBL" id="PTL56584.1"/>
    </source>
</evidence>
<feature type="chain" id="PRO_5039015500" description="PASTA domain-containing protein" evidence="1">
    <location>
        <begin position="24"/>
        <end position="623"/>
    </location>
</feature>
<dbReference type="SMART" id="SM00740">
    <property type="entry name" value="PASTA"/>
    <property type="match status" value="1"/>
</dbReference>
<dbReference type="Pfam" id="PF09136">
    <property type="entry name" value="Glucodextran_B"/>
    <property type="match status" value="1"/>
</dbReference>
<dbReference type="InterPro" id="IPR005543">
    <property type="entry name" value="PASTA_dom"/>
</dbReference>
<feature type="domain" description="PASTA" evidence="2">
    <location>
        <begin position="538"/>
        <end position="614"/>
    </location>
</feature>
<dbReference type="Proteomes" id="UP000240739">
    <property type="component" value="Unassembled WGS sequence"/>
</dbReference>
<protein>
    <recommendedName>
        <fullName evidence="2">PASTA domain-containing protein</fullName>
    </recommendedName>
</protein>
<dbReference type="Gene3D" id="2.60.40.10">
    <property type="entry name" value="Immunoglobulins"/>
    <property type="match status" value="1"/>
</dbReference>
<dbReference type="AlphaFoldDB" id="A0A2T4UFM0"/>
<proteinExistence type="predicted"/>